<accession>A0A0P9MPR4</accession>
<evidence type="ECO:0000313" key="6">
    <source>
        <dbReference type="Proteomes" id="UP000271468"/>
    </source>
</evidence>
<dbReference type="Gene3D" id="3.50.50.60">
    <property type="entry name" value="FAD/NAD(P)-binding domain"/>
    <property type="match status" value="1"/>
</dbReference>
<organism evidence="5 6">
    <name type="scientific">Pseudomonas syringae pv. coriandricola</name>
    <dbReference type="NCBI Taxonomy" id="264453"/>
    <lineage>
        <taxon>Bacteria</taxon>
        <taxon>Pseudomonadati</taxon>
        <taxon>Pseudomonadota</taxon>
        <taxon>Gammaproteobacteria</taxon>
        <taxon>Pseudomonadales</taxon>
        <taxon>Pseudomonadaceae</taxon>
        <taxon>Pseudomonas</taxon>
    </lineage>
</organism>
<comment type="caution">
    <text evidence="5">The sequence shown here is derived from an EMBL/GenBank/DDBJ whole genome shotgun (WGS) entry which is preliminary data.</text>
</comment>
<name>A0A0P9MPR4_9PSED</name>
<dbReference type="AlphaFoldDB" id="A0A0P9MPR4"/>
<dbReference type="InterPro" id="IPR050631">
    <property type="entry name" value="PheA/TfdB_FAD_monoxygenase"/>
</dbReference>
<evidence type="ECO:0000256" key="1">
    <source>
        <dbReference type="ARBA" id="ARBA00023002"/>
    </source>
</evidence>
<dbReference type="SUPFAM" id="SSF51905">
    <property type="entry name" value="FAD/NAD(P)-binding domain"/>
    <property type="match status" value="1"/>
</dbReference>
<dbReference type="GO" id="GO:0043639">
    <property type="term" value="P:benzoate catabolic process"/>
    <property type="evidence" value="ECO:0007669"/>
    <property type="project" value="InterPro"/>
</dbReference>
<evidence type="ECO:0000256" key="3">
    <source>
        <dbReference type="NCBIfam" id="TIGR02360"/>
    </source>
</evidence>
<dbReference type="PANTHER" id="PTHR43476">
    <property type="entry name" value="3-(3-HYDROXY-PHENYL)PROPIONATE/3-HYDROXYCINNAMIC ACID HYDROXYLASE"/>
    <property type="match status" value="1"/>
</dbReference>
<dbReference type="NCBIfam" id="TIGR02360">
    <property type="entry name" value="pbenz_hydroxyl"/>
    <property type="match status" value="1"/>
</dbReference>
<dbReference type="InterPro" id="IPR002938">
    <property type="entry name" value="FAD-bd"/>
</dbReference>
<gene>
    <name evidence="5" type="ORF">ALQ65_01884</name>
</gene>
<protein>
    <recommendedName>
        <fullName evidence="3">4-hydroxybenzoate 3-monooxygenase</fullName>
        <ecNumber evidence="3">1.14.13.2</ecNumber>
    </recommendedName>
</protein>
<dbReference type="Proteomes" id="UP000271468">
    <property type="component" value="Unassembled WGS sequence"/>
</dbReference>
<reference evidence="5 6" key="1">
    <citation type="submission" date="2018-08" db="EMBL/GenBank/DDBJ databases">
        <title>Recombination of ecologically and evolutionarily significant loci maintains genetic cohesion in the Pseudomonas syringae species complex.</title>
        <authorList>
            <person name="Dillon M."/>
            <person name="Thakur S."/>
            <person name="Almeida R.N.D."/>
            <person name="Weir B.S."/>
            <person name="Guttman D.S."/>
        </authorList>
    </citation>
    <scope>NUCLEOTIDE SEQUENCE [LARGE SCALE GENOMIC DNA]</scope>
    <source>
        <strain evidence="5 6">ICMP 12341</strain>
    </source>
</reference>
<evidence type="ECO:0000256" key="2">
    <source>
        <dbReference type="ARBA" id="ARBA00023027"/>
    </source>
</evidence>
<dbReference type="Pfam" id="PF01494">
    <property type="entry name" value="FAD_binding_3"/>
    <property type="match status" value="1"/>
</dbReference>
<dbReference type="GO" id="GO:0018659">
    <property type="term" value="F:4-hydroxybenzoate 3-monooxygenase activity"/>
    <property type="evidence" value="ECO:0007669"/>
    <property type="project" value="UniProtKB-UniRule"/>
</dbReference>
<sequence length="411" mass="46187">MHPADYGWQGSPERTLFMKTQVAIIGSGPSGLLLGQLLQRAGIDNVIVERKDPDYILSRIRAGVLEQGMVDLLREAGVGERMDAEGLIHDGFELAFDGRCERIDLKHLADGKTVMVYGQTEVTRDLMTARAISGALTVYDAADVEAHDLKTDRPYLTFVKDGESVRLDCDYVAGCDGFHGVSRQSIPAEALSVFERIYPFGWLGVLADTPPVNEELVYANHPRGFALCSMRSAVRTRYYVQVSADEKVEDWPDERFWSELKARLPEHLADRLITGPSIEKSIAPLRSFVVEPMQYGRLFLLGDAAHIVPPTGAKGLNLAASDVSTLYRILLKVYREGRTDLLEKYSQICLRRVWKAERFSWWMTSVLHNFPNTDAFSQRIQQTELDYYVGSEAGRRTIAENYVGLPYEAIE</sequence>
<dbReference type="NCBIfam" id="NF006091">
    <property type="entry name" value="PRK08243.1"/>
    <property type="match status" value="1"/>
</dbReference>
<proteinExistence type="predicted"/>
<evidence type="ECO:0000259" key="4">
    <source>
        <dbReference type="Pfam" id="PF01494"/>
    </source>
</evidence>
<dbReference type="EC" id="1.14.13.2" evidence="3"/>
<dbReference type="SUPFAM" id="SSF54373">
    <property type="entry name" value="FAD-linked reductases, C-terminal domain"/>
    <property type="match status" value="1"/>
</dbReference>
<dbReference type="EMBL" id="RBOV01000001">
    <property type="protein sequence ID" value="RMN15574.1"/>
    <property type="molecule type" value="Genomic_DNA"/>
</dbReference>
<keyword evidence="5" id="KW-0503">Monooxygenase</keyword>
<dbReference type="InterPro" id="IPR012733">
    <property type="entry name" value="HB_mOase"/>
</dbReference>
<dbReference type="PANTHER" id="PTHR43476:SF4">
    <property type="entry name" value="BLR0106 PROTEIN"/>
    <property type="match status" value="1"/>
</dbReference>
<dbReference type="InterPro" id="IPR036188">
    <property type="entry name" value="FAD/NAD-bd_sf"/>
</dbReference>
<keyword evidence="2" id="KW-0520">NAD</keyword>
<evidence type="ECO:0000313" key="5">
    <source>
        <dbReference type="EMBL" id="RMN15574.1"/>
    </source>
</evidence>
<dbReference type="Gene3D" id="3.30.9.10">
    <property type="entry name" value="D-Amino Acid Oxidase, subunit A, domain 2"/>
    <property type="match status" value="1"/>
</dbReference>
<dbReference type="PRINTS" id="PR00420">
    <property type="entry name" value="RNGMNOXGNASE"/>
</dbReference>
<keyword evidence="1" id="KW-0560">Oxidoreductase</keyword>
<feature type="domain" description="FAD-binding" evidence="4">
    <location>
        <begin position="19"/>
        <end position="360"/>
    </location>
</feature>
<dbReference type="GO" id="GO:0071949">
    <property type="term" value="F:FAD binding"/>
    <property type="evidence" value="ECO:0007669"/>
    <property type="project" value="InterPro"/>
</dbReference>